<organism evidence="2 3">
    <name type="scientific">Aspergillus nanangensis</name>
    <dbReference type="NCBI Taxonomy" id="2582783"/>
    <lineage>
        <taxon>Eukaryota</taxon>
        <taxon>Fungi</taxon>
        <taxon>Dikarya</taxon>
        <taxon>Ascomycota</taxon>
        <taxon>Pezizomycotina</taxon>
        <taxon>Eurotiomycetes</taxon>
        <taxon>Eurotiomycetidae</taxon>
        <taxon>Eurotiales</taxon>
        <taxon>Aspergillaceae</taxon>
        <taxon>Aspergillus</taxon>
        <taxon>Aspergillus subgen. Circumdati</taxon>
    </lineage>
</organism>
<keyword evidence="3" id="KW-1185">Reference proteome</keyword>
<evidence type="ECO:0000313" key="2">
    <source>
        <dbReference type="EMBL" id="KAF9890015.1"/>
    </source>
</evidence>
<dbReference type="EMBL" id="VCAU01000030">
    <property type="protein sequence ID" value="KAF9890015.1"/>
    <property type="molecule type" value="Genomic_DNA"/>
</dbReference>
<protein>
    <submittedName>
        <fullName evidence="2">Uncharacterized protein</fullName>
    </submittedName>
</protein>
<reference evidence="2" key="2">
    <citation type="submission" date="2020-02" db="EMBL/GenBank/DDBJ databases">
        <authorList>
            <person name="Gilchrist C.L.M."/>
            <person name="Chooi Y.-H."/>
        </authorList>
    </citation>
    <scope>NUCLEOTIDE SEQUENCE</scope>
    <source>
        <strain evidence="2">MST-FP2251</strain>
    </source>
</reference>
<dbReference type="AlphaFoldDB" id="A0AAD4CNX4"/>
<proteinExistence type="predicted"/>
<sequence length="232" mass="26381">MSGAWKDFISAEPRLQDPKDWSNSAGDKFFDKNLVKLARDYTGHSNGNIQMVVGIDVKYEGKESALSLWRALYTVPGKRVRRLTLWMSSKKLNLRKFSGPLRRKIAANVFRTRDGLSANETKNIRLSRAGFGPDEIAGEHGRCGFWSAMICKLKTLLIRAKKMHLARESASSDRGIEPKRRIRKSKIPSSSPAEQLRSDDEAEHRLWELRAEKAAASDDNFQLPLSRRRRAV</sequence>
<dbReference type="Proteomes" id="UP001194746">
    <property type="component" value="Unassembled WGS sequence"/>
</dbReference>
<evidence type="ECO:0000313" key="3">
    <source>
        <dbReference type="Proteomes" id="UP001194746"/>
    </source>
</evidence>
<name>A0AAD4CNX4_ASPNN</name>
<accession>A0AAD4CNX4</accession>
<evidence type="ECO:0000256" key="1">
    <source>
        <dbReference type="SAM" id="MobiDB-lite"/>
    </source>
</evidence>
<feature type="compositionally biased region" description="Basic and acidic residues" evidence="1">
    <location>
        <begin position="168"/>
        <end position="179"/>
    </location>
</feature>
<feature type="region of interest" description="Disordered" evidence="1">
    <location>
        <begin position="168"/>
        <end position="200"/>
    </location>
</feature>
<reference evidence="2" key="1">
    <citation type="journal article" date="2019" name="Beilstein J. Org. Chem.">
        <title>Nanangenines: drimane sesquiterpenoids as the dominant metabolite cohort of a novel Australian fungus, Aspergillus nanangensis.</title>
        <authorList>
            <person name="Lacey H.J."/>
            <person name="Gilchrist C.L.M."/>
            <person name="Crombie A."/>
            <person name="Kalaitzis J.A."/>
            <person name="Vuong D."/>
            <person name="Rutledge P.J."/>
            <person name="Turner P."/>
            <person name="Pitt J.I."/>
            <person name="Lacey E."/>
            <person name="Chooi Y.H."/>
            <person name="Piggott A.M."/>
        </authorList>
    </citation>
    <scope>NUCLEOTIDE SEQUENCE</scope>
    <source>
        <strain evidence="2">MST-FP2251</strain>
    </source>
</reference>
<gene>
    <name evidence="2" type="ORF">FE257_006695</name>
</gene>
<comment type="caution">
    <text evidence="2">The sequence shown here is derived from an EMBL/GenBank/DDBJ whole genome shotgun (WGS) entry which is preliminary data.</text>
</comment>